<name>A0A929PUS0_9SPHI</name>
<sequence>MKFLARTKASRSAAIALALTILTTAGFYGCKKPTEGIDLIVNTGTLVKSPVLIHFRNANPSATNQPGDFNVTITGRDSALVVLDGGSSKFTASHGFLPLSLRSAAKPTKAAPIIFNVTSSVTGYAPVTKTVHVTGDNTQIIEIDLVEYANPTAGTLSLSRTTALTGGTSAAVDLTTTASGTTTKTATLSIPAGTQMLDAAGNVINASSLKSNVVQFSSGVPSIINAFPGGLRADLVRGPNGALVPGGVNFVTAGMLAIDMTADNTPVKGFSKPVTMSVQLQTGLNNFYTGNPVAVGDTIPMWSYNERNGEWKREGVANIVAENGQLVAKTTITHLSYWNIDFMYYGDYYVSKNPLAINLIPSTGANWAGQYYVQLQTADGNYLTGWSYYRPEYDFYQQFTISAYSYNYYGYTYSSFSQTSQTVTGKFGLGAPSLPKAARAKIVVYDERKGYTKVGESAIFNTETAGSVNINVTPPPPPDYVKVYFSVSSKCTTKNITTSPSGWYYLYDATAAQSGEYGYTYFYLYNGVIYNYSYNDQTTIGATASGIGGTTRMVNGHQYQLQTYYNNAWMSTSFTFTKANFTLPPTNGLSGSSKYDAATNTLTVTAAFDVNCK</sequence>
<evidence type="ECO:0000313" key="1">
    <source>
        <dbReference type="EMBL" id="MBE9661053.1"/>
    </source>
</evidence>
<reference evidence="1" key="1">
    <citation type="submission" date="2020-10" db="EMBL/GenBank/DDBJ databases">
        <title>Mucilaginibacter mali sp. nov., isolated from rhizosphere soil of apple orchard.</title>
        <authorList>
            <person name="Lee J.-S."/>
            <person name="Kim H.S."/>
            <person name="Kim J.-S."/>
        </authorList>
    </citation>
    <scope>NUCLEOTIDE SEQUENCE</scope>
    <source>
        <strain evidence="1">KCTC 22746</strain>
    </source>
</reference>
<gene>
    <name evidence="1" type="ORF">IRJ16_04090</name>
</gene>
<dbReference type="RefSeq" id="WP_194110263.1">
    <property type="nucleotide sequence ID" value="NZ_JADFFL010000002.1"/>
</dbReference>
<dbReference type="PROSITE" id="PS51257">
    <property type="entry name" value="PROKAR_LIPOPROTEIN"/>
    <property type="match status" value="1"/>
</dbReference>
<dbReference type="AlphaFoldDB" id="A0A929PUS0"/>
<dbReference type="EMBL" id="JADFFL010000002">
    <property type="protein sequence ID" value="MBE9661053.1"/>
    <property type="molecule type" value="Genomic_DNA"/>
</dbReference>
<evidence type="ECO:0000313" key="2">
    <source>
        <dbReference type="Proteomes" id="UP000622475"/>
    </source>
</evidence>
<comment type="caution">
    <text evidence="1">The sequence shown here is derived from an EMBL/GenBank/DDBJ whole genome shotgun (WGS) entry which is preliminary data.</text>
</comment>
<keyword evidence="2" id="KW-1185">Reference proteome</keyword>
<protein>
    <submittedName>
        <fullName evidence="1">Uncharacterized protein</fullName>
    </submittedName>
</protein>
<organism evidence="1 2">
    <name type="scientific">Mucilaginibacter myungsuensis</name>
    <dbReference type="NCBI Taxonomy" id="649104"/>
    <lineage>
        <taxon>Bacteria</taxon>
        <taxon>Pseudomonadati</taxon>
        <taxon>Bacteroidota</taxon>
        <taxon>Sphingobacteriia</taxon>
        <taxon>Sphingobacteriales</taxon>
        <taxon>Sphingobacteriaceae</taxon>
        <taxon>Mucilaginibacter</taxon>
    </lineage>
</organism>
<proteinExistence type="predicted"/>
<dbReference type="Proteomes" id="UP000622475">
    <property type="component" value="Unassembled WGS sequence"/>
</dbReference>
<accession>A0A929PUS0</accession>